<keyword evidence="3 6" id="KW-0658">Purine biosynthesis</keyword>
<protein>
    <recommendedName>
        <fullName evidence="6">Phosphoribosylglycinamide formyltransferase</fullName>
        <ecNumber evidence="6">2.1.2.2</ecNumber>
    </recommendedName>
    <alternativeName>
        <fullName evidence="6">5'-phosphoribosylglycinamide transformylase</fullName>
    </alternativeName>
    <alternativeName>
        <fullName evidence="6">GAR transformylase</fullName>
        <shortName evidence="6">GART</shortName>
    </alternativeName>
</protein>
<evidence type="ECO:0000256" key="3">
    <source>
        <dbReference type="ARBA" id="ARBA00022755"/>
    </source>
</evidence>
<comment type="function">
    <text evidence="6">Catalyzes the transfer of a formyl group from 10-formyltetrahydrofolate to 5-phospho-ribosyl-glycinamide (GAR), producing 5-phospho-ribosyl-N-formylglycinamide (FGAR) and tetrahydrofolate.</text>
</comment>
<feature type="binding site" evidence="6">
    <location>
        <begin position="11"/>
        <end position="13"/>
    </location>
    <ligand>
        <name>N(1)-(5-phospho-beta-D-ribosyl)glycinamide</name>
        <dbReference type="ChEBI" id="CHEBI:143788"/>
    </ligand>
</feature>
<dbReference type="SUPFAM" id="SSF53328">
    <property type="entry name" value="Formyltransferase"/>
    <property type="match status" value="1"/>
</dbReference>
<comment type="similarity">
    <text evidence="4 6">Belongs to the GART family.</text>
</comment>
<dbReference type="EMBL" id="FNSN01000003">
    <property type="protein sequence ID" value="SEC48755.1"/>
    <property type="molecule type" value="Genomic_DNA"/>
</dbReference>
<dbReference type="PROSITE" id="PS00373">
    <property type="entry name" value="GART"/>
    <property type="match status" value="1"/>
</dbReference>
<comment type="pathway">
    <text evidence="1 6">Purine metabolism; IMP biosynthesis via de novo pathway; N(2)-formyl-N(1)-(5-phospho-D-ribosyl)glycinamide from N(1)-(5-phospho-D-ribosyl)glycinamide (10-formyl THF route): step 1/1.</text>
</comment>
<proteinExistence type="inferred from homology"/>
<evidence type="ECO:0000256" key="4">
    <source>
        <dbReference type="ARBA" id="ARBA00038440"/>
    </source>
</evidence>
<evidence type="ECO:0000313" key="8">
    <source>
        <dbReference type="EMBL" id="SEC48755.1"/>
    </source>
</evidence>
<dbReference type="Gene3D" id="3.40.50.170">
    <property type="entry name" value="Formyl transferase, N-terminal domain"/>
    <property type="match status" value="1"/>
</dbReference>
<keyword evidence="9" id="KW-1185">Reference proteome</keyword>
<evidence type="ECO:0000256" key="5">
    <source>
        <dbReference type="ARBA" id="ARBA00047664"/>
    </source>
</evidence>
<dbReference type="PANTHER" id="PTHR43369:SF2">
    <property type="entry name" value="PHOSPHORIBOSYLGLYCINAMIDE FORMYLTRANSFERASE"/>
    <property type="match status" value="1"/>
</dbReference>
<dbReference type="UniPathway" id="UPA00074">
    <property type="reaction ID" value="UER00126"/>
</dbReference>
<dbReference type="NCBIfam" id="TIGR00639">
    <property type="entry name" value="PurN"/>
    <property type="match status" value="1"/>
</dbReference>
<evidence type="ECO:0000256" key="1">
    <source>
        <dbReference type="ARBA" id="ARBA00005054"/>
    </source>
</evidence>
<evidence type="ECO:0000256" key="6">
    <source>
        <dbReference type="HAMAP-Rule" id="MF_01930"/>
    </source>
</evidence>
<dbReference type="STRING" id="156980.SAMN04489745_2995"/>
<dbReference type="GO" id="GO:0006189">
    <property type="term" value="P:'de novo' IMP biosynthetic process"/>
    <property type="evidence" value="ECO:0007669"/>
    <property type="project" value="UniProtKB-UniRule"/>
</dbReference>
<dbReference type="InterPro" id="IPR036477">
    <property type="entry name" value="Formyl_transf_N_sf"/>
</dbReference>
<dbReference type="InterPro" id="IPR004607">
    <property type="entry name" value="GART"/>
</dbReference>
<dbReference type="InterPro" id="IPR002376">
    <property type="entry name" value="Formyl_transf_N"/>
</dbReference>
<gene>
    <name evidence="6" type="primary">purN</name>
    <name evidence="8" type="ORF">SAMN04489745_2995</name>
</gene>
<dbReference type="HAMAP" id="MF_01930">
    <property type="entry name" value="PurN"/>
    <property type="match status" value="1"/>
</dbReference>
<dbReference type="Proteomes" id="UP000182652">
    <property type="component" value="Unassembled WGS sequence"/>
</dbReference>
<dbReference type="InterPro" id="IPR001555">
    <property type="entry name" value="GART_AS"/>
</dbReference>
<feature type="binding site" evidence="6">
    <location>
        <position position="64"/>
    </location>
    <ligand>
        <name>(6R)-10-formyltetrahydrofolate</name>
        <dbReference type="ChEBI" id="CHEBI:195366"/>
    </ligand>
</feature>
<reference evidence="8 9" key="1">
    <citation type="submission" date="2016-10" db="EMBL/GenBank/DDBJ databases">
        <authorList>
            <person name="de Groot N.N."/>
        </authorList>
    </citation>
    <scope>NUCLEOTIDE SEQUENCE [LARGE SCALE GENOMIC DNA]</scope>
    <source>
        <strain evidence="8 9">DSM 10495</strain>
    </source>
</reference>
<dbReference type="FunFam" id="3.40.50.170:FF:000008">
    <property type="entry name" value="Phosphoribosylglycinamide formyltransferase"/>
    <property type="match status" value="1"/>
</dbReference>
<feature type="active site" description="Proton donor" evidence="6">
    <location>
        <position position="108"/>
    </location>
</feature>
<comment type="catalytic activity">
    <reaction evidence="5 6">
        <text>N(1)-(5-phospho-beta-D-ribosyl)glycinamide + (6R)-10-formyltetrahydrofolate = N(2)-formyl-N(1)-(5-phospho-beta-D-ribosyl)glycinamide + (6S)-5,6,7,8-tetrahydrofolate + H(+)</text>
        <dbReference type="Rhea" id="RHEA:15053"/>
        <dbReference type="ChEBI" id="CHEBI:15378"/>
        <dbReference type="ChEBI" id="CHEBI:57453"/>
        <dbReference type="ChEBI" id="CHEBI:143788"/>
        <dbReference type="ChEBI" id="CHEBI:147286"/>
        <dbReference type="ChEBI" id="CHEBI:195366"/>
        <dbReference type="EC" id="2.1.2.2"/>
    </reaction>
</comment>
<dbReference type="GO" id="GO:0005829">
    <property type="term" value="C:cytosol"/>
    <property type="evidence" value="ECO:0007669"/>
    <property type="project" value="TreeGrafter"/>
</dbReference>
<keyword evidence="2 6" id="KW-0808">Transferase</keyword>
<feature type="binding site" evidence="6">
    <location>
        <begin position="89"/>
        <end position="92"/>
    </location>
    <ligand>
        <name>(6R)-10-formyltetrahydrofolate</name>
        <dbReference type="ChEBI" id="CHEBI:195366"/>
    </ligand>
</feature>
<evidence type="ECO:0000259" key="7">
    <source>
        <dbReference type="Pfam" id="PF00551"/>
    </source>
</evidence>
<name>A0A1H4SX13_9MICC</name>
<dbReference type="PANTHER" id="PTHR43369">
    <property type="entry name" value="PHOSPHORIBOSYLGLYCINAMIDE FORMYLTRANSFERASE"/>
    <property type="match status" value="1"/>
</dbReference>
<evidence type="ECO:0000313" key="9">
    <source>
        <dbReference type="Proteomes" id="UP000182652"/>
    </source>
</evidence>
<feature type="domain" description="Formyl transferase N-terminal" evidence="7">
    <location>
        <begin position="1"/>
        <end position="180"/>
    </location>
</feature>
<evidence type="ECO:0000256" key="2">
    <source>
        <dbReference type="ARBA" id="ARBA00022679"/>
    </source>
</evidence>
<dbReference type="Pfam" id="PF00551">
    <property type="entry name" value="Formyl_trans_N"/>
    <property type="match status" value="1"/>
</dbReference>
<feature type="binding site" evidence="6">
    <location>
        <position position="106"/>
    </location>
    <ligand>
        <name>(6R)-10-formyltetrahydrofolate</name>
        <dbReference type="ChEBI" id="CHEBI:195366"/>
    </ligand>
</feature>
<organism evidence="8 9">
    <name type="scientific">Arthrobacter woluwensis</name>
    <dbReference type="NCBI Taxonomy" id="156980"/>
    <lineage>
        <taxon>Bacteria</taxon>
        <taxon>Bacillati</taxon>
        <taxon>Actinomycetota</taxon>
        <taxon>Actinomycetes</taxon>
        <taxon>Micrococcales</taxon>
        <taxon>Micrococcaceae</taxon>
        <taxon>Arthrobacter</taxon>
    </lineage>
</organism>
<feature type="site" description="Raises pKa of active site His" evidence="6">
    <location>
        <position position="144"/>
    </location>
</feature>
<accession>A0A1H4SX13</accession>
<dbReference type="RefSeq" id="WP_066214390.1">
    <property type="nucleotide sequence ID" value="NZ_CP049819.1"/>
</dbReference>
<dbReference type="AlphaFoldDB" id="A0A1H4SX13"/>
<dbReference type="EC" id="2.1.2.2" evidence="6"/>
<sequence>MRIVVLVSGSGSNLQAVIDAVAQGELDLEIAAVGSDRPDAYGLVRAREAGIPAFTVNFRDYADRAEWDAELTRVVSSYAPDLVLSSGFMRIVSAAFIDTFQGRYLNTHPALLPAFPGAHGVRDALAYGVKVTGCTVHWADAGVDTGPIVAQEAVAVLDGETEAELHERIKVVERRLLVSTLSAIVQHGLL</sequence>
<dbReference type="GO" id="GO:0004644">
    <property type="term" value="F:phosphoribosylglycinamide formyltransferase activity"/>
    <property type="evidence" value="ECO:0007669"/>
    <property type="project" value="UniProtKB-UniRule"/>
</dbReference>
<dbReference type="CDD" id="cd08645">
    <property type="entry name" value="FMT_core_GART"/>
    <property type="match status" value="1"/>
</dbReference>